<dbReference type="Gene3D" id="3.90.550.50">
    <property type="match status" value="1"/>
</dbReference>
<dbReference type="Proteomes" id="UP000504635">
    <property type="component" value="Unplaced"/>
</dbReference>
<keyword evidence="9 11" id="KW-0472">Membrane</keyword>
<dbReference type="InParanoid" id="A0A6J2Y8H1"/>
<dbReference type="PANTHER" id="PTHR11214:SF314">
    <property type="entry name" value="HEXOSYLTRANSFERASE"/>
    <property type="match status" value="1"/>
</dbReference>
<evidence type="ECO:0000313" key="12">
    <source>
        <dbReference type="Proteomes" id="UP000504635"/>
    </source>
</evidence>
<dbReference type="AlphaFoldDB" id="A0A6J2Y8H1"/>
<dbReference type="FunFam" id="3.90.550.50:FF:000001">
    <property type="entry name" value="Hexosyltransferase"/>
    <property type="match status" value="1"/>
</dbReference>
<keyword evidence="4" id="KW-0808">Transferase</keyword>
<protein>
    <recommendedName>
        <fullName evidence="11">Hexosyltransferase</fullName>
        <ecNumber evidence="11">2.4.1.-</ecNumber>
    </recommendedName>
</protein>
<proteinExistence type="inferred from homology"/>
<comment type="subcellular location">
    <subcellularLocation>
        <location evidence="1 11">Golgi apparatus membrane</location>
        <topology evidence="1 11">Single-pass type II membrane protein</topology>
    </subcellularLocation>
</comment>
<evidence type="ECO:0000256" key="2">
    <source>
        <dbReference type="ARBA" id="ARBA00008661"/>
    </source>
</evidence>
<dbReference type="GO" id="GO:0000139">
    <property type="term" value="C:Golgi membrane"/>
    <property type="evidence" value="ECO:0007669"/>
    <property type="project" value="UniProtKB-SubCell"/>
</dbReference>
<dbReference type="GO" id="GO:0016758">
    <property type="term" value="F:hexosyltransferase activity"/>
    <property type="evidence" value="ECO:0007669"/>
    <property type="project" value="InterPro"/>
</dbReference>
<dbReference type="GO" id="GO:0006493">
    <property type="term" value="P:protein O-linked glycosylation"/>
    <property type="evidence" value="ECO:0007669"/>
    <property type="project" value="TreeGrafter"/>
</dbReference>
<evidence type="ECO:0000256" key="4">
    <source>
        <dbReference type="ARBA" id="ARBA00022679"/>
    </source>
</evidence>
<dbReference type="OrthoDB" id="5512589at2759"/>
<name>A0A6J2Y8H1_SITOR</name>
<dbReference type="RefSeq" id="XP_030759511.1">
    <property type="nucleotide sequence ID" value="XM_030903651.1"/>
</dbReference>
<keyword evidence="6 11" id="KW-0735">Signal-anchor</keyword>
<evidence type="ECO:0000256" key="7">
    <source>
        <dbReference type="ARBA" id="ARBA00022989"/>
    </source>
</evidence>
<evidence type="ECO:0000256" key="6">
    <source>
        <dbReference type="ARBA" id="ARBA00022968"/>
    </source>
</evidence>
<evidence type="ECO:0000256" key="8">
    <source>
        <dbReference type="ARBA" id="ARBA00023034"/>
    </source>
</evidence>
<dbReference type="GeneID" id="115884930"/>
<dbReference type="EC" id="2.4.1.-" evidence="11"/>
<gene>
    <name evidence="13" type="primary">LOC115884930</name>
</gene>
<accession>A0A6J2Y8H1</accession>
<dbReference type="FunCoup" id="A0A6J2Y8H1">
    <property type="interactions" value="49"/>
</dbReference>
<keyword evidence="5 11" id="KW-0812">Transmembrane</keyword>
<feature type="transmembrane region" description="Helical" evidence="11">
    <location>
        <begin position="12"/>
        <end position="29"/>
    </location>
</feature>
<keyword evidence="8 11" id="KW-0333">Golgi apparatus</keyword>
<keyword evidence="3 11" id="KW-0328">Glycosyltransferase</keyword>
<evidence type="ECO:0000256" key="9">
    <source>
        <dbReference type="ARBA" id="ARBA00023136"/>
    </source>
</evidence>
<organism evidence="12 13">
    <name type="scientific">Sitophilus oryzae</name>
    <name type="common">Rice weevil</name>
    <name type="synonym">Curculio oryzae</name>
    <dbReference type="NCBI Taxonomy" id="7048"/>
    <lineage>
        <taxon>Eukaryota</taxon>
        <taxon>Metazoa</taxon>
        <taxon>Ecdysozoa</taxon>
        <taxon>Arthropoda</taxon>
        <taxon>Hexapoda</taxon>
        <taxon>Insecta</taxon>
        <taxon>Pterygota</taxon>
        <taxon>Neoptera</taxon>
        <taxon>Endopterygota</taxon>
        <taxon>Coleoptera</taxon>
        <taxon>Polyphaga</taxon>
        <taxon>Cucujiformia</taxon>
        <taxon>Curculionidae</taxon>
        <taxon>Dryophthorinae</taxon>
        <taxon>Sitophilus</taxon>
    </lineage>
</organism>
<evidence type="ECO:0000256" key="1">
    <source>
        <dbReference type="ARBA" id="ARBA00004323"/>
    </source>
</evidence>
<evidence type="ECO:0000256" key="11">
    <source>
        <dbReference type="RuleBase" id="RU363063"/>
    </source>
</evidence>
<reference evidence="13" key="1">
    <citation type="submission" date="2025-08" db="UniProtKB">
        <authorList>
            <consortium name="RefSeq"/>
        </authorList>
    </citation>
    <scope>IDENTIFICATION</scope>
    <source>
        <tissue evidence="13">Gonads</tissue>
    </source>
</reference>
<keyword evidence="7 11" id="KW-1133">Transmembrane helix</keyword>
<keyword evidence="10" id="KW-0325">Glycoprotein</keyword>
<evidence type="ECO:0000256" key="3">
    <source>
        <dbReference type="ARBA" id="ARBA00022676"/>
    </source>
</evidence>
<dbReference type="InterPro" id="IPR002659">
    <property type="entry name" value="Glyco_trans_31"/>
</dbReference>
<dbReference type="KEGG" id="soy:115884930"/>
<dbReference type="Pfam" id="PF01762">
    <property type="entry name" value="Galactosyl_T"/>
    <property type="match status" value="1"/>
</dbReference>
<keyword evidence="12" id="KW-1185">Reference proteome</keyword>
<dbReference type="PANTHER" id="PTHR11214">
    <property type="entry name" value="BETA-1,3-N-ACETYLGLUCOSAMINYLTRANSFERASE"/>
    <property type="match status" value="1"/>
</dbReference>
<evidence type="ECO:0000313" key="13">
    <source>
        <dbReference type="RefSeq" id="XP_030759511.1"/>
    </source>
</evidence>
<evidence type="ECO:0000256" key="5">
    <source>
        <dbReference type="ARBA" id="ARBA00022692"/>
    </source>
</evidence>
<evidence type="ECO:0000256" key="10">
    <source>
        <dbReference type="ARBA" id="ARBA00023180"/>
    </source>
</evidence>
<comment type="similarity">
    <text evidence="2 11">Belongs to the glycosyltransferase 31 family.</text>
</comment>
<sequence length="352" mass="41129">MRPPTIRSLRHFLMICPFGLIVLFFFMFLDSGEVEISGWEYNVSRKLQDYIYIDRITSRILPEKFCDSPKFLVIMCISDPSGFSSRSVIRETWGKEKTVMGQDISLYFLIGETSNTSIQIQLENESQKHNDIIQERFHDSYNNLTLKSAMMLKLFTMKCQSTARFLLKIDQDMYLNLPKLIEDLLERNKSTELLMGSVICGAKPITDSKNKWYAGPSYMYSRESYPNYISGTSYCMSNDVPEKLLNTSLHTEIFHLEDVYLTGICASKIKLNLTHNGLFTYRMYPTDYCVFKSLITVHYQDPTSIKGLYRAMKDADVDRKCQQEKLVFHVHQWFNRNVVAGNRTWRRRVCGY</sequence>